<protein>
    <recommendedName>
        <fullName evidence="4">DNA-binding protein</fullName>
    </recommendedName>
</protein>
<evidence type="ECO:0008006" key="4">
    <source>
        <dbReference type="Google" id="ProtNLM"/>
    </source>
</evidence>
<evidence type="ECO:0000256" key="1">
    <source>
        <dbReference type="SAM" id="SignalP"/>
    </source>
</evidence>
<keyword evidence="3" id="KW-1185">Reference proteome</keyword>
<feature type="chain" id="PRO_5001800171" description="DNA-binding protein" evidence="1">
    <location>
        <begin position="35"/>
        <end position="242"/>
    </location>
</feature>
<sequence length="242" mass="25242">MPTFTPSLSRRLSSTPWLRSTLAAALLAVVPAYADNPTPAAAPPAQAPAKKLNISKARAEATGATVTIEGTVTVAPGAFTSALEDQGFAVQDGTAGVYVKMAEKQSFGVGTQVRVTGVLDEQNKLRTLKAEPSGVTVLKGTKKLSPTKVGTGAVNESVEGQLIQVKGKITKTFQDDSPYGYKLYIDDGSGEIQIFVHVSAGFDKAALQALAAGKEIQVVGFGAQYETTYEVAPRSPADLIAK</sequence>
<dbReference type="Proteomes" id="UP000028725">
    <property type="component" value="Unassembled WGS sequence"/>
</dbReference>
<keyword evidence="1" id="KW-0732">Signal</keyword>
<gene>
    <name evidence="2" type="ORF">DB31_5123</name>
</gene>
<comment type="caution">
    <text evidence="2">The sequence shown here is derived from an EMBL/GenBank/DDBJ whole genome shotgun (WGS) entry which is preliminary data.</text>
</comment>
<dbReference type="AlphaFoldDB" id="A0A085WQW8"/>
<evidence type="ECO:0000313" key="3">
    <source>
        <dbReference type="Proteomes" id="UP000028725"/>
    </source>
</evidence>
<name>A0A085WQW8_9BACT</name>
<evidence type="ECO:0000313" key="2">
    <source>
        <dbReference type="EMBL" id="KFE70081.1"/>
    </source>
</evidence>
<feature type="signal peptide" evidence="1">
    <location>
        <begin position="1"/>
        <end position="34"/>
    </location>
</feature>
<accession>A0A085WQW8</accession>
<proteinExistence type="predicted"/>
<dbReference type="STRING" id="394096.DB31_5123"/>
<dbReference type="EMBL" id="JMCB01000003">
    <property type="protein sequence ID" value="KFE70081.1"/>
    <property type="molecule type" value="Genomic_DNA"/>
</dbReference>
<dbReference type="RefSeq" id="WP_052419793.1">
    <property type="nucleotide sequence ID" value="NZ_JMCB01000003.1"/>
</dbReference>
<reference evidence="2 3" key="1">
    <citation type="submission" date="2014-04" db="EMBL/GenBank/DDBJ databases">
        <title>Genome assembly of Hyalangium minutum DSM 14724.</title>
        <authorList>
            <person name="Sharma G."/>
            <person name="Subramanian S."/>
        </authorList>
    </citation>
    <scope>NUCLEOTIDE SEQUENCE [LARGE SCALE GENOMIC DNA]</scope>
    <source>
        <strain evidence="2 3">DSM 14724</strain>
    </source>
</reference>
<organism evidence="2 3">
    <name type="scientific">Hyalangium minutum</name>
    <dbReference type="NCBI Taxonomy" id="394096"/>
    <lineage>
        <taxon>Bacteria</taxon>
        <taxon>Pseudomonadati</taxon>
        <taxon>Myxococcota</taxon>
        <taxon>Myxococcia</taxon>
        <taxon>Myxococcales</taxon>
        <taxon>Cystobacterineae</taxon>
        <taxon>Archangiaceae</taxon>
        <taxon>Hyalangium</taxon>
    </lineage>
</organism>
<dbReference type="OrthoDB" id="4484973at2"/>